<organism evidence="5 6">
    <name type="scientific">Diploscapter pachys</name>
    <dbReference type="NCBI Taxonomy" id="2018661"/>
    <lineage>
        <taxon>Eukaryota</taxon>
        <taxon>Metazoa</taxon>
        <taxon>Ecdysozoa</taxon>
        <taxon>Nematoda</taxon>
        <taxon>Chromadorea</taxon>
        <taxon>Rhabditida</taxon>
        <taxon>Rhabditina</taxon>
        <taxon>Rhabditomorpha</taxon>
        <taxon>Rhabditoidea</taxon>
        <taxon>Rhabditidae</taxon>
        <taxon>Diploscapter</taxon>
    </lineage>
</organism>
<dbReference type="InterPro" id="IPR020616">
    <property type="entry name" value="Thiolase_N"/>
</dbReference>
<dbReference type="Proteomes" id="UP000218231">
    <property type="component" value="Unassembled WGS sequence"/>
</dbReference>
<feature type="domain" description="ChsH2 C-terminal OB-fold" evidence="3">
    <location>
        <begin position="5"/>
        <end position="42"/>
    </location>
</feature>
<dbReference type="GO" id="GO:0016747">
    <property type="term" value="F:acyltransferase activity, transferring groups other than amino-acyl groups"/>
    <property type="evidence" value="ECO:0007669"/>
    <property type="project" value="InterPro"/>
</dbReference>
<dbReference type="EMBL" id="LIAE01009882">
    <property type="protein sequence ID" value="PAV67831.1"/>
    <property type="molecule type" value="Genomic_DNA"/>
</dbReference>
<dbReference type="Pfam" id="PF00108">
    <property type="entry name" value="Thiolase_N"/>
    <property type="match status" value="1"/>
</dbReference>
<dbReference type="InterPro" id="IPR002878">
    <property type="entry name" value="ChsH2_C"/>
</dbReference>
<dbReference type="Pfam" id="PF22691">
    <property type="entry name" value="Thiolase_C_1"/>
    <property type="match status" value="1"/>
</dbReference>
<evidence type="ECO:0000313" key="5">
    <source>
        <dbReference type="EMBL" id="PAV67831.1"/>
    </source>
</evidence>
<dbReference type="InterPro" id="IPR016039">
    <property type="entry name" value="Thiolase-like"/>
</dbReference>
<dbReference type="CDD" id="cd00829">
    <property type="entry name" value="SCP-x_thiolase"/>
    <property type="match status" value="1"/>
</dbReference>
<protein>
    <recommendedName>
        <fullName evidence="7">Thiolase N-terminal domain-containing protein</fullName>
    </recommendedName>
</protein>
<gene>
    <name evidence="5" type="ORF">WR25_02701</name>
</gene>
<dbReference type="NCBIfam" id="NF004715">
    <property type="entry name" value="PRK06059.1"/>
    <property type="match status" value="1"/>
</dbReference>
<evidence type="ECO:0008006" key="7">
    <source>
        <dbReference type="Google" id="ProtNLM"/>
    </source>
</evidence>
<dbReference type="Gene3D" id="3.40.47.10">
    <property type="match status" value="1"/>
</dbReference>
<dbReference type="PANTHER" id="PTHR42870:SF1">
    <property type="entry name" value="NON-SPECIFIC LIPID-TRANSFER PROTEIN-LIKE 2"/>
    <property type="match status" value="1"/>
</dbReference>
<feature type="region of interest" description="Disordered" evidence="1">
    <location>
        <begin position="670"/>
        <end position="745"/>
    </location>
</feature>
<sequence>MDDWTPYAIGLVDLGEGVEVMGMLTGVDLDRIVIGTSMRLVIETLYTDAARGPVATYKFAPELALEATGAALADAELGWRDVQALVAASSRFEGGMGWGLHANEVAQAVGEHGMACVNVGGACAAGAIAIQTAYAMIASGQYDVVCAMGAERMPKGFIPRPPGSQDDITDHDYLRWVAMGATNPAYWAIEAQRRMHDHGTRAETLAAAAVMMRRHAAGNALARFRQPSSIEEVLASPMVADPLHLLEICPVSDGAAAVILVSEAYAKRLGRTEVRVAGCVAATGQFGDPARRIPTIASTVRAGVDHTSEVATAVSRAFAMAGVGPADVDLLEMADNTAWHLLAWPEIFGFYAPGEGDHMLAEGQLTFGGRLPLNPSGGFLSFGEATTAQAVLQVCELAWQLRGQADGHQVEGAKVAMSAVLGLGANGGSGSAKAAADPGNRLIGDRGQLRHAGKAVDHTLEPPHAGIDAGGLKAIGKILAFIAQGVECRSRDRRRGKGGRVGAHEIEAGIGAVPGIGFPCPVYEAPGQHIALGEQRQVSYRQRQRRRCRNLGARAVAGQGQASRVEPPLRAAVSDCVSNHGDIVERCRKARLGREPIIHRDYGGPTRERQRSAQGVVGVERAEQKSTAVSEQHDGQRGPAVGPIQPDRDRASRPLHIAILDLRYHRTGRACQEGVGPGPQRGERDVRRQPTQGHAGVGEQSRERRIGRVRQWRRRAIGSAPFPCTRSPRSVRGCGDTRGRRPNRA</sequence>
<reference evidence="5 6" key="1">
    <citation type="journal article" date="2017" name="Curr. Biol.">
        <title>Genome architecture and evolution of a unichromosomal asexual nematode.</title>
        <authorList>
            <person name="Fradin H."/>
            <person name="Zegar C."/>
            <person name="Gutwein M."/>
            <person name="Lucas J."/>
            <person name="Kovtun M."/>
            <person name="Corcoran D."/>
            <person name="Baugh L.R."/>
            <person name="Kiontke K."/>
            <person name="Gunsalus K."/>
            <person name="Fitch D.H."/>
            <person name="Piano F."/>
        </authorList>
    </citation>
    <scope>NUCLEOTIDE SEQUENCE [LARGE SCALE GENOMIC DNA]</scope>
    <source>
        <strain evidence="5">PF1309</strain>
    </source>
</reference>
<dbReference type="STRING" id="2018661.A0A2A2K1N2"/>
<feature type="region of interest" description="Disordered" evidence="1">
    <location>
        <begin position="598"/>
        <end position="651"/>
    </location>
</feature>
<feature type="compositionally biased region" description="Basic residues" evidence="1">
    <location>
        <begin position="707"/>
        <end position="716"/>
    </location>
</feature>
<evidence type="ECO:0000313" key="6">
    <source>
        <dbReference type="Proteomes" id="UP000218231"/>
    </source>
</evidence>
<dbReference type="OrthoDB" id="542135at2759"/>
<dbReference type="PANTHER" id="PTHR42870">
    <property type="entry name" value="ACETYL-COA C-ACETYLTRANSFERASE"/>
    <property type="match status" value="1"/>
</dbReference>
<name>A0A2A2K1N2_9BILA</name>
<dbReference type="AlphaFoldDB" id="A0A2A2K1N2"/>
<feature type="compositionally biased region" description="Basic and acidic residues" evidence="1">
    <location>
        <begin position="598"/>
        <end position="611"/>
    </location>
</feature>
<dbReference type="Pfam" id="PF01796">
    <property type="entry name" value="OB_ChsH2_C"/>
    <property type="match status" value="1"/>
</dbReference>
<dbReference type="SUPFAM" id="SSF53901">
    <property type="entry name" value="Thiolase-like"/>
    <property type="match status" value="2"/>
</dbReference>
<evidence type="ECO:0000259" key="3">
    <source>
        <dbReference type="Pfam" id="PF01796"/>
    </source>
</evidence>
<feature type="domain" description="Thiolase C-terminal" evidence="4">
    <location>
        <begin position="307"/>
        <end position="422"/>
    </location>
</feature>
<proteinExistence type="predicted"/>
<accession>A0A2A2K1N2</accession>
<dbReference type="InterPro" id="IPR055140">
    <property type="entry name" value="Thiolase_C_2"/>
</dbReference>
<comment type="caution">
    <text evidence="5">The sequence shown here is derived from an EMBL/GenBank/DDBJ whole genome shotgun (WGS) entry which is preliminary data.</text>
</comment>
<keyword evidence="6" id="KW-1185">Reference proteome</keyword>
<evidence type="ECO:0000259" key="4">
    <source>
        <dbReference type="Pfam" id="PF22691"/>
    </source>
</evidence>
<evidence type="ECO:0000256" key="1">
    <source>
        <dbReference type="SAM" id="MobiDB-lite"/>
    </source>
</evidence>
<feature type="domain" description="Thiolase N-terminal" evidence="2">
    <location>
        <begin position="58"/>
        <end position="263"/>
    </location>
</feature>
<evidence type="ECO:0000259" key="2">
    <source>
        <dbReference type="Pfam" id="PF00108"/>
    </source>
</evidence>